<dbReference type="InterPro" id="IPR036390">
    <property type="entry name" value="WH_DNA-bd_sf"/>
</dbReference>
<gene>
    <name evidence="5" type="ORF">H8K32_10965</name>
</gene>
<protein>
    <submittedName>
        <fullName evidence="5">Lrp/AsnC family transcriptional regulator</fullName>
    </submittedName>
</protein>
<dbReference type="GO" id="GO:0006355">
    <property type="term" value="P:regulation of DNA-templated transcription"/>
    <property type="evidence" value="ECO:0007669"/>
    <property type="project" value="UniProtKB-ARBA"/>
</dbReference>
<dbReference type="PRINTS" id="PR00033">
    <property type="entry name" value="HTHASNC"/>
</dbReference>
<sequence length="169" mass="19711">MPQFRALDKLDRKLLNQLQKDNQIPTRTLAEKLHISQPTCLRRIRDLRDVGVISADVSVVDPSALAFGMLAFLEVSLVNQSDEFMHDFEARMNKEAEVMQCYFVSGEYDYFLVVHVIDMDAYYQFVRRVISGSGNVRHFHSRFPMKKTKFTTRISFDEKAEELQVKVKK</sequence>
<feature type="domain" description="HTH asnC-type" evidence="4">
    <location>
        <begin position="7"/>
        <end position="68"/>
    </location>
</feature>
<dbReference type="CDD" id="cd00090">
    <property type="entry name" value="HTH_ARSR"/>
    <property type="match status" value="1"/>
</dbReference>
<name>A0A923HHP9_9BURK</name>
<reference evidence="5" key="1">
    <citation type="submission" date="2020-08" db="EMBL/GenBank/DDBJ databases">
        <title>Novel species isolated from subtropical streams in China.</title>
        <authorList>
            <person name="Lu H."/>
        </authorList>
    </citation>
    <scope>NUCLEOTIDE SEQUENCE</scope>
    <source>
        <strain evidence="5">KACC 12607</strain>
    </source>
</reference>
<dbReference type="Gene3D" id="3.30.70.920">
    <property type="match status" value="1"/>
</dbReference>
<dbReference type="InterPro" id="IPR036388">
    <property type="entry name" value="WH-like_DNA-bd_sf"/>
</dbReference>
<evidence type="ECO:0000256" key="3">
    <source>
        <dbReference type="ARBA" id="ARBA00023163"/>
    </source>
</evidence>
<organism evidence="5 6">
    <name type="scientific">Undibacterium jejuense</name>
    <dbReference type="NCBI Taxonomy" id="1344949"/>
    <lineage>
        <taxon>Bacteria</taxon>
        <taxon>Pseudomonadati</taxon>
        <taxon>Pseudomonadota</taxon>
        <taxon>Betaproteobacteria</taxon>
        <taxon>Burkholderiales</taxon>
        <taxon>Oxalobacteraceae</taxon>
        <taxon>Undibacterium</taxon>
    </lineage>
</organism>
<dbReference type="InterPro" id="IPR011008">
    <property type="entry name" value="Dimeric_a/b-barrel"/>
</dbReference>
<keyword evidence="6" id="KW-1185">Reference proteome</keyword>
<dbReference type="SMART" id="SM00344">
    <property type="entry name" value="HTH_ASNC"/>
    <property type="match status" value="1"/>
</dbReference>
<dbReference type="Proteomes" id="UP000634011">
    <property type="component" value="Unassembled WGS sequence"/>
</dbReference>
<evidence type="ECO:0000256" key="1">
    <source>
        <dbReference type="ARBA" id="ARBA00023015"/>
    </source>
</evidence>
<dbReference type="AlphaFoldDB" id="A0A923HHP9"/>
<dbReference type="PANTHER" id="PTHR30154">
    <property type="entry name" value="LEUCINE-RESPONSIVE REGULATORY PROTEIN"/>
    <property type="match status" value="1"/>
</dbReference>
<dbReference type="PANTHER" id="PTHR30154:SF34">
    <property type="entry name" value="TRANSCRIPTIONAL REGULATOR AZLB"/>
    <property type="match status" value="1"/>
</dbReference>
<dbReference type="InterPro" id="IPR000485">
    <property type="entry name" value="AsnC-type_HTH_dom"/>
</dbReference>
<evidence type="ECO:0000259" key="4">
    <source>
        <dbReference type="PROSITE" id="PS50956"/>
    </source>
</evidence>
<dbReference type="GO" id="GO:0043565">
    <property type="term" value="F:sequence-specific DNA binding"/>
    <property type="evidence" value="ECO:0007669"/>
    <property type="project" value="InterPro"/>
</dbReference>
<keyword evidence="1" id="KW-0805">Transcription regulation</keyword>
<evidence type="ECO:0000256" key="2">
    <source>
        <dbReference type="ARBA" id="ARBA00023125"/>
    </source>
</evidence>
<dbReference type="InterPro" id="IPR019888">
    <property type="entry name" value="Tscrpt_reg_AsnC-like"/>
</dbReference>
<proteinExistence type="predicted"/>
<evidence type="ECO:0000313" key="6">
    <source>
        <dbReference type="Proteomes" id="UP000634011"/>
    </source>
</evidence>
<dbReference type="SUPFAM" id="SSF54909">
    <property type="entry name" value="Dimeric alpha+beta barrel"/>
    <property type="match status" value="1"/>
</dbReference>
<dbReference type="Pfam" id="PF01037">
    <property type="entry name" value="AsnC_trans_reg"/>
    <property type="match status" value="1"/>
</dbReference>
<keyword evidence="2" id="KW-0238">DNA-binding</keyword>
<dbReference type="Gene3D" id="1.10.10.10">
    <property type="entry name" value="Winged helix-like DNA-binding domain superfamily/Winged helix DNA-binding domain"/>
    <property type="match status" value="1"/>
</dbReference>
<dbReference type="InterPro" id="IPR019887">
    <property type="entry name" value="Tscrpt_reg_AsnC/Lrp_C"/>
</dbReference>
<dbReference type="InterPro" id="IPR011991">
    <property type="entry name" value="ArsR-like_HTH"/>
</dbReference>
<dbReference type="EMBL" id="JACOFV010000009">
    <property type="protein sequence ID" value="MBC3862623.1"/>
    <property type="molecule type" value="Genomic_DNA"/>
</dbReference>
<comment type="caution">
    <text evidence="5">The sequence shown here is derived from an EMBL/GenBank/DDBJ whole genome shotgun (WGS) entry which is preliminary data.</text>
</comment>
<dbReference type="GO" id="GO:0005829">
    <property type="term" value="C:cytosol"/>
    <property type="evidence" value="ECO:0007669"/>
    <property type="project" value="TreeGrafter"/>
</dbReference>
<dbReference type="Pfam" id="PF13404">
    <property type="entry name" value="HTH_AsnC-type"/>
    <property type="match status" value="1"/>
</dbReference>
<evidence type="ECO:0000313" key="5">
    <source>
        <dbReference type="EMBL" id="MBC3862623.1"/>
    </source>
</evidence>
<dbReference type="SUPFAM" id="SSF46785">
    <property type="entry name" value="Winged helix' DNA-binding domain"/>
    <property type="match status" value="1"/>
</dbReference>
<dbReference type="RefSeq" id="WP_186912541.1">
    <property type="nucleotide sequence ID" value="NZ_JACOFV010000009.1"/>
</dbReference>
<accession>A0A923HHP9</accession>
<keyword evidence="3" id="KW-0804">Transcription</keyword>
<dbReference type="PROSITE" id="PS50956">
    <property type="entry name" value="HTH_ASNC_2"/>
    <property type="match status" value="1"/>
</dbReference>
<dbReference type="GO" id="GO:0043200">
    <property type="term" value="P:response to amino acid"/>
    <property type="evidence" value="ECO:0007669"/>
    <property type="project" value="TreeGrafter"/>
</dbReference>